<reference evidence="1" key="2">
    <citation type="submission" date="2025-09" db="UniProtKB">
        <authorList>
            <consortium name="Ensembl"/>
        </authorList>
    </citation>
    <scope>IDENTIFICATION</scope>
</reference>
<dbReference type="AlphaFoldDB" id="A0A673JKB0"/>
<proteinExistence type="predicted"/>
<evidence type="ECO:0000313" key="1">
    <source>
        <dbReference type="Ensembl" id="ENSSRHP00000053603.1"/>
    </source>
</evidence>
<evidence type="ECO:0000313" key="2">
    <source>
        <dbReference type="Proteomes" id="UP000472270"/>
    </source>
</evidence>
<dbReference type="Ensembl" id="ENSSRHT00000055104.1">
    <property type="protein sequence ID" value="ENSSRHP00000053603.1"/>
    <property type="gene ID" value="ENSSRHG00000026972.1"/>
</dbReference>
<reference evidence="1" key="1">
    <citation type="submission" date="2025-08" db="UniProtKB">
        <authorList>
            <consortium name="Ensembl"/>
        </authorList>
    </citation>
    <scope>IDENTIFICATION</scope>
</reference>
<sequence length="77" mass="8694">MFSDVIVPKETLLSAPGSEEPVFPSFSGCSERLRLGQRSFSRQYAHICATRLLQMRDVLADRAAQKWGRCRAHQEAV</sequence>
<dbReference type="Proteomes" id="UP000472270">
    <property type="component" value="Unassembled WGS sequence"/>
</dbReference>
<accession>A0A673JKB0</accession>
<protein>
    <submittedName>
        <fullName evidence="1">Uncharacterized protein</fullName>
    </submittedName>
</protein>
<keyword evidence="2" id="KW-1185">Reference proteome</keyword>
<organism evidence="1 2">
    <name type="scientific">Sinocyclocheilus rhinocerous</name>
    <dbReference type="NCBI Taxonomy" id="307959"/>
    <lineage>
        <taxon>Eukaryota</taxon>
        <taxon>Metazoa</taxon>
        <taxon>Chordata</taxon>
        <taxon>Craniata</taxon>
        <taxon>Vertebrata</taxon>
        <taxon>Euteleostomi</taxon>
        <taxon>Actinopterygii</taxon>
        <taxon>Neopterygii</taxon>
        <taxon>Teleostei</taxon>
        <taxon>Ostariophysi</taxon>
        <taxon>Cypriniformes</taxon>
        <taxon>Cyprinidae</taxon>
        <taxon>Cyprininae</taxon>
        <taxon>Sinocyclocheilus</taxon>
    </lineage>
</organism>
<dbReference type="Gene3D" id="3.60.21.50">
    <property type="match status" value="1"/>
</dbReference>
<name>A0A673JKB0_9TELE</name>